<name>A0A7C4BDG4_9CREN</name>
<sequence length="139" mass="16165">MGFTTADGYVKRCVRYLLLGEESRAAKHSWLLAAFILAQLLDYIDEIRSGVCPFCKKRPQNLFNHLTRDDFCRAVFNSLVMRGVELHRKYGLINRRNIRAGVARVIFDHGCYIDLRRSESVEELAKKIREAMRRCLGQQ</sequence>
<reference evidence="1" key="1">
    <citation type="journal article" date="2020" name="mSystems">
        <title>Genome- and Community-Level Interaction Insights into Carbon Utilization and Element Cycling Functions of Hydrothermarchaeota in Hydrothermal Sediment.</title>
        <authorList>
            <person name="Zhou Z."/>
            <person name="Liu Y."/>
            <person name="Xu W."/>
            <person name="Pan J."/>
            <person name="Luo Z.H."/>
            <person name="Li M."/>
        </authorList>
    </citation>
    <scope>NUCLEOTIDE SEQUENCE [LARGE SCALE GENOMIC DNA]</scope>
    <source>
        <strain evidence="1">SpSt-732</strain>
    </source>
</reference>
<evidence type="ECO:0000313" key="1">
    <source>
        <dbReference type="EMBL" id="HGI88335.1"/>
    </source>
</evidence>
<gene>
    <name evidence="1" type="ORF">ENV14_08135</name>
</gene>
<dbReference type="EMBL" id="DTFF01000065">
    <property type="protein sequence ID" value="HGI88335.1"/>
    <property type="molecule type" value="Genomic_DNA"/>
</dbReference>
<comment type="caution">
    <text evidence="1">The sequence shown here is derived from an EMBL/GenBank/DDBJ whole genome shotgun (WGS) entry which is preliminary data.</text>
</comment>
<dbReference type="AlphaFoldDB" id="A0A7C4BDG4"/>
<accession>A0A7C4BDG4</accession>
<protein>
    <submittedName>
        <fullName evidence="1">Uncharacterized protein</fullName>
    </submittedName>
</protein>
<proteinExistence type="predicted"/>
<organism evidence="1">
    <name type="scientific">Ignisphaera aggregans</name>
    <dbReference type="NCBI Taxonomy" id="334771"/>
    <lineage>
        <taxon>Archaea</taxon>
        <taxon>Thermoproteota</taxon>
        <taxon>Thermoprotei</taxon>
        <taxon>Desulfurococcales</taxon>
        <taxon>Desulfurococcaceae</taxon>
        <taxon>Ignisphaera</taxon>
    </lineage>
</organism>